<gene>
    <name evidence="2" type="ORF">pipiens_017667</name>
</gene>
<dbReference type="PANTHER" id="PTHR20898:SF0">
    <property type="entry name" value="DAEDALUS ON 3-RELATED"/>
    <property type="match status" value="1"/>
</dbReference>
<proteinExistence type="predicted"/>
<sequence>MQVTVYLAVLLGILRISSAANLTNPGTHQNQKYKIHVTRLVCLEQPYKLTTLHACKVRLRRNQPTLITIEMDVPILLNKVFLEFKMNYKLATYQPMMMQFTTEVCNYYRQPKGTEPVVDYINAGLKVYVPEIVHPCPYGKRYYNLSNWILDERYVPVSMPAGDYRLDARVSNKDNVTLINFQLFASVRSKGITPISLLDW</sequence>
<dbReference type="Pfam" id="PF06477">
    <property type="entry name" value="DUF1091"/>
    <property type="match status" value="1"/>
</dbReference>
<evidence type="ECO:0000256" key="1">
    <source>
        <dbReference type="SAM" id="SignalP"/>
    </source>
</evidence>
<feature type="signal peptide" evidence="1">
    <location>
        <begin position="1"/>
        <end position="19"/>
    </location>
</feature>
<accession>A0ABD1CG91</accession>
<reference evidence="2 3" key="1">
    <citation type="submission" date="2024-05" db="EMBL/GenBank/DDBJ databases">
        <title>Culex pipiens pipiens assembly and annotation.</title>
        <authorList>
            <person name="Alout H."/>
            <person name="Durand T."/>
        </authorList>
    </citation>
    <scope>NUCLEOTIDE SEQUENCE [LARGE SCALE GENOMIC DNA]</scope>
    <source>
        <strain evidence="2">HA-2024</strain>
        <tissue evidence="2">Whole body</tissue>
    </source>
</reference>
<keyword evidence="3" id="KW-1185">Reference proteome</keyword>
<keyword evidence="1" id="KW-0732">Signal</keyword>
<dbReference type="AlphaFoldDB" id="A0ABD1CG91"/>
<dbReference type="PANTHER" id="PTHR20898">
    <property type="entry name" value="DAEDALUS ON 3-RELATED-RELATED"/>
    <property type="match status" value="1"/>
</dbReference>
<dbReference type="Proteomes" id="UP001562425">
    <property type="component" value="Unassembled WGS sequence"/>
</dbReference>
<evidence type="ECO:0008006" key="4">
    <source>
        <dbReference type="Google" id="ProtNLM"/>
    </source>
</evidence>
<dbReference type="InterPro" id="IPR010512">
    <property type="entry name" value="DUF1091"/>
</dbReference>
<feature type="chain" id="PRO_5044849713" description="MD-2-related lipid-recognition domain-containing protein" evidence="1">
    <location>
        <begin position="20"/>
        <end position="200"/>
    </location>
</feature>
<evidence type="ECO:0000313" key="3">
    <source>
        <dbReference type="Proteomes" id="UP001562425"/>
    </source>
</evidence>
<name>A0ABD1CG91_CULPP</name>
<dbReference type="EMBL" id="JBEHCU010012737">
    <property type="protein sequence ID" value="KAL1375152.1"/>
    <property type="molecule type" value="Genomic_DNA"/>
</dbReference>
<protein>
    <recommendedName>
        <fullName evidence="4">MD-2-related lipid-recognition domain-containing protein</fullName>
    </recommendedName>
</protein>
<comment type="caution">
    <text evidence="2">The sequence shown here is derived from an EMBL/GenBank/DDBJ whole genome shotgun (WGS) entry which is preliminary data.</text>
</comment>
<organism evidence="2 3">
    <name type="scientific">Culex pipiens pipiens</name>
    <name type="common">Northern house mosquito</name>
    <dbReference type="NCBI Taxonomy" id="38569"/>
    <lineage>
        <taxon>Eukaryota</taxon>
        <taxon>Metazoa</taxon>
        <taxon>Ecdysozoa</taxon>
        <taxon>Arthropoda</taxon>
        <taxon>Hexapoda</taxon>
        <taxon>Insecta</taxon>
        <taxon>Pterygota</taxon>
        <taxon>Neoptera</taxon>
        <taxon>Endopterygota</taxon>
        <taxon>Diptera</taxon>
        <taxon>Nematocera</taxon>
        <taxon>Culicoidea</taxon>
        <taxon>Culicidae</taxon>
        <taxon>Culicinae</taxon>
        <taxon>Culicini</taxon>
        <taxon>Culex</taxon>
        <taxon>Culex</taxon>
    </lineage>
</organism>
<evidence type="ECO:0000313" key="2">
    <source>
        <dbReference type="EMBL" id="KAL1375152.1"/>
    </source>
</evidence>